<comment type="catalytic activity">
    <reaction evidence="9">
        <text>DNA(n) + a 2'-deoxyribonucleoside 5'-triphosphate = DNA(n+1) + diphosphate</text>
        <dbReference type="Rhea" id="RHEA:22508"/>
        <dbReference type="Rhea" id="RHEA-COMP:17339"/>
        <dbReference type="Rhea" id="RHEA-COMP:17340"/>
        <dbReference type="ChEBI" id="CHEBI:33019"/>
        <dbReference type="ChEBI" id="CHEBI:61560"/>
        <dbReference type="ChEBI" id="CHEBI:173112"/>
        <dbReference type="EC" id="2.7.7.49"/>
    </reaction>
</comment>
<keyword evidence="12" id="KW-1185">Reference proteome</keyword>
<sequence length="378" mass="44155">METWSAHQLFNKASSKLNDTSAQKLVKYYQNLQSQNLPVIFTLGHLSKITNTNYLVLRKTIMRRREMANYRIFSIRKRSGGFRYIHQVNKELFKVQQFINSEILQKIPSHPASFAFHSNGGIKRCALKHCGAKWLFQYDLKDFFYTINEKNVYEIFYNLGYRSLLAFELARICTTTRLPKCLKNYINSYSNCVNYKFYNNHLLGILPQGAPTSPMLSNLAAFELDTLLTDLAKKHDLVYTRYADDITFSTYLDKRKEKFTIHKDIVKTIVESGFIINNKKTRIAGPGARKIVLGLLVDGEKPRVPKETYKRIERLLYASNKYGLIETAKHENFDTPYGFYNHISGLMAFVKDVDYERWKYLNNVFSKIEDPLNIFIQN</sequence>
<keyword evidence="3" id="KW-0548">Nucleotidyltransferase</keyword>
<dbReference type="Pfam" id="PF00078">
    <property type="entry name" value="RVT_1"/>
    <property type="match status" value="1"/>
</dbReference>
<dbReference type="GO" id="GO:0003964">
    <property type="term" value="F:RNA-directed DNA polymerase activity"/>
    <property type="evidence" value="ECO:0007669"/>
    <property type="project" value="UniProtKB-KW"/>
</dbReference>
<proteinExistence type="inferred from homology"/>
<evidence type="ECO:0000256" key="7">
    <source>
        <dbReference type="ARBA" id="ARBA00023118"/>
    </source>
</evidence>
<keyword evidence="5" id="KW-0460">Magnesium</keyword>
<keyword evidence="4" id="KW-0479">Metal-binding</keyword>
<dbReference type="EMBL" id="QEQG01000004">
    <property type="protein sequence ID" value="RDF11448.1"/>
    <property type="molecule type" value="Genomic_DNA"/>
</dbReference>
<feature type="domain" description="Reverse transcriptase" evidence="10">
    <location>
        <begin position="56"/>
        <end position="297"/>
    </location>
</feature>
<evidence type="ECO:0000256" key="5">
    <source>
        <dbReference type="ARBA" id="ARBA00022842"/>
    </source>
</evidence>
<dbReference type="PRINTS" id="PR00866">
    <property type="entry name" value="RNADNAPOLMS"/>
</dbReference>
<dbReference type="InterPro" id="IPR051083">
    <property type="entry name" value="GrpII_Intron_Splice-Mob/Def"/>
</dbReference>
<reference evidence="11 12" key="1">
    <citation type="submission" date="2018-05" db="EMBL/GenBank/DDBJ databases">
        <title>Draft Genome Sequences for a Diverse set of 7 Haemophilus Species.</title>
        <authorList>
            <person name="Nichols M."/>
            <person name="Topaz N."/>
            <person name="Wang X."/>
            <person name="Wang X."/>
            <person name="Boxrud D."/>
        </authorList>
    </citation>
    <scope>NUCLEOTIDE SEQUENCE [LARGE SCALE GENOMIC DNA]</scope>
    <source>
        <strain evidence="11 12">C2015005473</strain>
    </source>
</reference>
<dbReference type="SUPFAM" id="SSF56672">
    <property type="entry name" value="DNA/RNA polymerases"/>
    <property type="match status" value="1"/>
</dbReference>
<comment type="caution">
    <text evidence="11">The sequence shown here is derived from an EMBL/GenBank/DDBJ whole genome shotgun (WGS) entry which is preliminary data.</text>
</comment>
<dbReference type="PROSITE" id="PS50878">
    <property type="entry name" value="RT_POL"/>
    <property type="match status" value="1"/>
</dbReference>
<evidence type="ECO:0000313" key="12">
    <source>
        <dbReference type="Proteomes" id="UP000253950"/>
    </source>
</evidence>
<evidence type="ECO:0000256" key="9">
    <source>
        <dbReference type="ARBA" id="ARBA00048173"/>
    </source>
</evidence>
<organism evidence="11 12">
    <name type="scientific">Haemophilus sputorum</name>
    <dbReference type="NCBI Taxonomy" id="1078480"/>
    <lineage>
        <taxon>Bacteria</taxon>
        <taxon>Pseudomonadati</taxon>
        <taxon>Pseudomonadota</taxon>
        <taxon>Gammaproteobacteria</taxon>
        <taxon>Pasteurellales</taxon>
        <taxon>Pasteurellaceae</taxon>
        <taxon>Haemophilus</taxon>
    </lineage>
</organism>
<dbReference type="RefSeq" id="WP_111389515.1">
    <property type="nucleotide sequence ID" value="NZ_JANFLW010000003.1"/>
</dbReference>
<dbReference type="CDD" id="cd03487">
    <property type="entry name" value="RT_Bac_retron_II"/>
    <property type="match status" value="1"/>
</dbReference>
<dbReference type="InterPro" id="IPR043502">
    <property type="entry name" value="DNA/RNA_pol_sf"/>
</dbReference>
<evidence type="ECO:0000256" key="6">
    <source>
        <dbReference type="ARBA" id="ARBA00022918"/>
    </source>
</evidence>
<evidence type="ECO:0000256" key="4">
    <source>
        <dbReference type="ARBA" id="ARBA00022723"/>
    </source>
</evidence>
<keyword evidence="2" id="KW-0808">Transferase</keyword>
<dbReference type="EC" id="2.7.7.49" evidence="1"/>
<protein>
    <recommendedName>
        <fullName evidence="1">RNA-directed DNA polymerase</fullName>
        <ecNumber evidence="1">2.7.7.49</ecNumber>
    </recommendedName>
</protein>
<keyword evidence="6 11" id="KW-0695">RNA-directed DNA polymerase</keyword>
<comment type="similarity">
    <text evidence="8">Belongs to the bacterial reverse transcriptase family.</text>
</comment>
<evidence type="ECO:0000313" key="11">
    <source>
        <dbReference type="EMBL" id="RDF11448.1"/>
    </source>
</evidence>
<dbReference type="InterPro" id="IPR000123">
    <property type="entry name" value="Reverse_transcriptase_msDNA"/>
</dbReference>
<name>A0ABX9HQW2_9PAST</name>
<dbReference type="InterPro" id="IPR000477">
    <property type="entry name" value="RT_dom"/>
</dbReference>
<keyword evidence="7" id="KW-0051">Antiviral defense</keyword>
<evidence type="ECO:0000256" key="8">
    <source>
        <dbReference type="ARBA" id="ARBA00034120"/>
    </source>
</evidence>
<evidence type="ECO:0000259" key="10">
    <source>
        <dbReference type="PROSITE" id="PS50878"/>
    </source>
</evidence>
<dbReference type="Proteomes" id="UP000253950">
    <property type="component" value="Unassembled WGS sequence"/>
</dbReference>
<dbReference type="PANTHER" id="PTHR34047">
    <property type="entry name" value="NUCLEAR INTRON MATURASE 1, MITOCHONDRIAL-RELATED"/>
    <property type="match status" value="1"/>
</dbReference>
<evidence type="ECO:0000256" key="3">
    <source>
        <dbReference type="ARBA" id="ARBA00022695"/>
    </source>
</evidence>
<evidence type="ECO:0000256" key="2">
    <source>
        <dbReference type="ARBA" id="ARBA00022679"/>
    </source>
</evidence>
<gene>
    <name evidence="11" type="ORF">DPV84_04500</name>
</gene>
<evidence type="ECO:0000256" key="1">
    <source>
        <dbReference type="ARBA" id="ARBA00012493"/>
    </source>
</evidence>
<accession>A0ABX9HQW2</accession>
<dbReference type="PANTHER" id="PTHR34047:SF7">
    <property type="entry name" value="RNA-DIRECTED DNA POLYMERASE"/>
    <property type="match status" value="1"/>
</dbReference>